<dbReference type="EMBL" id="CP029190">
    <property type="protein sequence ID" value="QES49356.1"/>
    <property type="molecule type" value="Genomic_DNA"/>
</dbReference>
<gene>
    <name evidence="15" type="ORF">DEJ50_17615</name>
</gene>
<dbReference type="PANTHER" id="PTHR10859">
    <property type="entry name" value="GLYCOSYL TRANSFERASE"/>
    <property type="match status" value="1"/>
</dbReference>
<evidence type="ECO:0000256" key="1">
    <source>
        <dbReference type="ARBA" id="ARBA00004389"/>
    </source>
</evidence>
<dbReference type="AlphaFoldDB" id="A0A5P2D2Q6"/>
<dbReference type="OrthoDB" id="2369748at2"/>
<evidence type="ECO:0000256" key="4">
    <source>
        <dbReference type="ARBA" id="ARBA00012583"/>
    </source>
</evidence>
<dbReference type="Pfam" id="PF00535">
    <property type="entry name" value="Glycos_transf_2"/>
    <property type="match status" value="1"/>
</dbReference>
<dbReference type="PANTHER" id="PTHR10859:SF91">
    <property type="entry name" value="DOLICHYL-PHOSPHATE BETA-GLUCOSYLTRANSFERASE"/>
    <property type="match status" value="1"/>
</dbReference>
<feature type="domain" description="Glycosyltransferase 2-like" evidence="14">
    <location>
        <begin position="18"/>
        <end position="153"/>
    </location>
</feature>
<keyword evidence="7 13" id="KW-0812">Transmembrane</keyword>
<organism evidence="15 16">
    <name type="scientific">Streptomyces venezuelae</name>
    <dbReference type="NCBI Taxonomy" id="54571"/>
    <lineage>
        <taxon>Bacteria</taxon>
        <taxon>Bacillati</taxon>
        <taxon>Actinomycetota</taxon>
        <taxon>Actinomycetes</taxon>
        <taxon>Kitasatosporales</taxon>
        <taxon>Streptomycetaceae</taxon>
        <taxon>Streptomyces</taxon>
    </lineage>
</organism>
<evidence type="ECO:0000256" key="7">
    <source>
        <dbReference type="ARBA" id="ARBA00022692"/>
    </source>
</evidence>
<evidence type="ECO:0000256" key="11">
    <source>
        <dbReference type="ARBA" id="ARBA00023136"/>
    </source>
</evidence>
<evidence type="ECO:0000256" key="10">
    <source>
        <dbReference type="ARBA" id="ARBA00022989"/>
    </source>
</evidence>
<dbReference type="RefSeq" id="WP_150208937.1">
    <property type="nucleotide sequence ID" value="NZ_CP029190.1"/>
</dbReference>
<keyword evidence="5" id="KW-0328">Glycosyltransferase</keyword>
<dbReference type="EC" id="2.4.1.117" evidence="4"/>
<evidence type="ECO:0000256" key="5">
    <source>
        <dbReference type="ARBA" id="ARBA00022676"/>
    </source>
</evidence>
<feature type="transmembrane region" description="Helical" evidence="13">
    <location>
        <begin position="645"/>
        <end position="663"/>
    </location>
</feature>
<feature type="transmembrane region" description="Helical" evidence="13">
    <location>
        <begin position="545"/>
        <end position="562"/>
    </location>
</feature>
<feature type="transmembrane region" description="Helical" evidence="13">
    <location>
        <begin position="248"/>
        <end position="267"/>
    </location>
</feature>
<keyword evidence="6 15" id="KW-0808">Transferase</keyword>
<name>A0A5P2D2Q6_STRVZ</name>
<feature type="transmembrane region" description="Helical" evidence="13">
    <location>
        <begin position="320"/>
        <end position="338"/>
    </location>
</feature>
<dbReference type="Proteomes" id="UP000325211">
    <property type="component" value="Chromosome"/>
</dbReference>
<dbReference type="GO" id="GO:0006487">
    <property type="term" value="P:protein N-linked glycosylation"/>
    <property type="evidence" value="ECO:0007669"/>
    <property type="project" value="TreeGrafter"/>
</dbReference>
<accession>A0A5P2D2Q6</accession>
<keyword evidence="10 13" id="KW-1133">Transmembrane helix</keyword>
<evidence type="ECO:0000256" key="8">
    <source>
        <dbReference type="ARBA" id="ARBA00022824"/>
    </source>
</evidence>
<dbReference type="InterPro" id="IPR029044">
    <property type="entry name" value="Nucleotide-diphossugar_trans"/>
</dbReference>
<sequence>MTGTTVPPQTWLGPVGLSVVVPAYHEEERLGPTLEALRRHLDLHLGTAPGDWEVVVVDDGSTDGTAAVAEAAAVGEPRIRLIRSDRNRGKGSALRLGVLASAGQRVLLTDADLATPVEDLEHLEKALAQGPDIQAAIGSRAHPDSRIERRQSRPRELLGRAGNGLVRAVAVPGIRDTQCGFKLFDGDRARAAFAASRLDGWGVDVEILQYFRKQGWAVAEVPVRWSHQEGSKVRPLDYLRVLGELARLNAGALAVAALYLLGALFLYRHRWADLQGTYLADSGQDQNQWEWFFAVTAENVSQLRNPLFTLYQGMPDGVNLMGNTVMLGLSVPLTPLTLLAGPEITLMLVFTLGMAGTAWAWYRLIRRRLAAGRWAAAVGGAFAAFAPPMVSHANAHPNFVVLFMIPVIIDRALRLCEGRRVVRDGVLLGLFSAYQVFLGEEPFLLAAMAMLIFAGAYAAFDRERARAAWKPLAKGLGIAAAVSVPLVAFPLYWQFFGPQSYHSVLHGDGAGNSPRALVEYASQSFFGDRETAERLSLNPTEQNAFFGWPLLALAAAVVVWLWRHTAVRALAVTCAAAALLSLGPRIRIPHTETVIPGPWRLLAHQPLFESVIEGRVAMVCAPVLGMLLALALDRIRRLRTREQRVLGGLAVAAALIPVLPVPLEVRDREPVPVFIAEGLWKPYVKEGEALVPVPLPDPAAADALHWQVAADFGFRLAGGYFNGPWGPERIGIYGATPRHLSNLLRDIRYGAEPPEITPEWQAQARADLEYWKAGAVVLPFQDRGLELRDTLTRLLGRAPVKEADVWVWRVGD</sequence>
<evidence type="ECO:0000313" key="16">
    <source>
        <dbReference type="Proteomes" id="UP000325211"/>
    </source>
</evidence>
<keyword evidence="11 13" id="KW-0472">Membrane</keyword>
<evidence type="ECO:0000256" key="9">
    <source>
        <dbReference type="ARBA" id="ARBA00022968"/>
    </source>
</evidence>
<feature type="transmembrane region" description="Helical" evidence="13">
    <location>
        <begin position="616"/>
        <end position="633"/>
    </location>
</feature>
<dbReference type="Gene3D" id="3.90.550.10">
    <property type="entry name" value="Spore Coat Polysaccharide Biosynthesis Protein SpsA, Chain A"/>
    <property type="match status" value="1"/>
</dbReference>
<feature type="transmembrane region" description="Helical" evidence="13">
    <location>
        <begin position="344"/>
        <end position="362"/>
    </location>
</feature>
<comment type="pathway">
    <text evidence="2">Protein modification; protein glycosylation.</text>
</comment>
<feature type="transmembrane region" description="Helical" evidence="13">
    <location>
        <begin position="443"/>
        <end position="460"/>
    </location>
</feature>
<evidence type="ECO:0000256" key="2">
    <source>
        <dbReference type="ARBA" id="ARBA00004922"/>
    </source>
</evidence>
<comment type="similarity">
    <text evidence="3">Belongs to the glycosyltransferase 2 family.</text>
</comment>
<protein>
    <recommendedName>
        <fullName evidence="4">dolichyl-phosphate beta-glucosyltransferase</fullName>
        <ecNumber evidence="4">2.4.1.117</ecNumber>
    </recommendedName>
</protein>
<dbReference type="SUPFAM" id="SSF53448">
    <property type="entry name" value="Nucleotide-diphospho-sugar transferases"/>
    <property type="match status" value="1"/>
</dbReference>
<feature type="transmembrane region" description="Helical" evidence="13">
    <location>
        <begin position="569"/>
        <end position="588"/>
    </location>
</feature>
<evidence type="ECO:0000256" key="12">
    <source>
        <dbReference type="ARBA" id="ARBA00045097"/>
    </source>
</evidence>
<proteinExistence type="inferred from homology"/>
<keyword evidence="9" id="KW-0735">Signal-anchor</keyword>
<dbReference type="InterPro" id="IPR001173">
    <property type="entry name" value="Glyco_trans_2-like"/>
</dbReference>
<dbReference type="InterPro" id="IPR035518">
    <property type="entry name" value="DPG_synthase"/>
</dbReference>
<comment type="catalytic activity">
    <reaction evidence="12">
        <text>a di-trans,poly-cis-dolichyl phosphate + UDP-alpha-D-glucose = a di-trans,poly-cis-dolichyl beta-D-glucosyl phosphate + UDP</text>
        <dbReference type="Rhea" id="RHEA:15401"/>
        <dbReference type="Rhea" id="RHEA-COMP:19498"/>
        <dbReference type="Rhea" id="RHEA-COMP:19502"/>
        <dbReference type="ChEBI" id="CHEBI:57525"/>
        <dbReference type="ChEBI" id="CHEBI:57683"/>
        <dbReference type="ChEBI" id="CHEBI:58223"/>
        <dbReference type="ChEBI" id="CHEBI:58885"/>
        <dbReference type="EC" id="2.4.1.117"/>
    </reaction>
    <physiologicalReaction direction="left-to-right" evidence="12">
        <dbReference type="Rhea" id="RHEA:15402"/>
    </physiologicalReaction>
</comment>
<evidence type="ECO:0000256" key="6">
    <source>
        <dbReference type="ARBA" id="ARBA00022679"/>
    </source>
</evidence>
<evidence type="ECO:0000256" key="13">
    <source>
        <dbReference type="SAM" id="Phobius"/>
    </source>
</evidence>
<evidence type="ECO:0000259" key="14">
    <source>
        <dbReference type="Pfam" id="PF00535"/>
    </source>
</evidence>
<reference evidence="15 16" key="1">
    <citation type="submission" date="2018-05" db="EMBL/GenBank/DDBJ databases">
        <title>Streptomyces venezuelae.</title>
        <authorList>
            <person name="Kim W."/>
            <person name="Lee N."/>
            <person name="Cho B.-K."/>
        </authorList>
    </citation>
    <scope>NUCLEOTIDE SEQUENCE [LARGE SCALE GENOMIC DNA]</scope>
    <source>
        <strain evidence="15 16">ATCC 21782</strain>
    </source>
</reference>
<dbReference type="GO" id="GO:0004581">
    <property type="term" value="F:dolichyl-phosphate beta-glucosyltransferase activity"/>
    <property type="evidence" value="ECO:0007669"/>
    <property type="project" value="UniProtKB-EC"/>
</dbReference>
<dbReference type="CDD" id="cd04188">
    <property type="entry name" value="DPG_synthase"/>
    <property type="match status" value="1"/>
</dbReference>
<evidence type="ECO:0000256" key="3">
    <source>
        <dbReference type="ARBA" id="ARBA00006739"/>
    </source>
</evidence>
<keyword evidence="8" id="KW-0256">Endoplasmic reticulum</keyword>
<feature type="transmembrane region" description="Helical" evidence="13">
    <location>
        <begin position="374"/>
        <end position="390"/>
    </location>
</feature>
<evidence type="ECO:0000313" key="15">
    <source>
        <dbReference type="EMBL" id="QES49356.1"/>
    </source>
</evidence>
<feature type="transmembrane region" description="Helical" evidence="13">
    <location>
        <begin position="472"/>
        <end position="493"/>
    </location>
</feature>
<comment type="subcellular location">
    <subcellularLocation>
        <location evidence="1">Endoplasmic reticulum membrane</location>
        <topology evidence="1">Single-pass membrane protein</topology>
    </subcellularLocation>
</comment>